<evidence type="ECO:0000256" key="14">
    <source>
        <dbReference type="PROSITE-ProRule" id="PRU01360"/>
    </source>
</evidence>
<comment type="similarity">
    <text evidence="2 14 15">Belongs to the TonB-dependent receptor family.</text>
</comment>
<evidence type="ECO:0000256" key="13">
    <source>
        <dbReference type="ARBA" id="ARBA00023237"/>
    </source>
</evidence>
<keyword evidence="12 19" id="KW-0675">Receptor</keyword>
<gene>
    <name evidence="19" type="ORF">ATO67_07940</name>
</gene>
<keyword evidence="9" id="KW-0406">Ion transport</keyword>
<evidence type="ECO:0000256" key="3">
    <source>
        <dbReference type="ARBA" id="ARBA00022448"/>
    </source>
</evidence>
<dbReference type="NCBIfam" id="TIGR01783">
    <property type="entry name" value="TonB-siderophor"/>
    <property type="match status" value="1"/>
</dbReference>
<dbReference type="CDD" id="cd01347">
    <property type="entry name" value="ligand_gated_channel"/>
    <property type="match status" value="1"/>
</dbReference>
<keyword evidence="5" id="KW-0410">Iron transport</keyword>
<dbReference type="Proteomes" id="UP000070498">
    <property type="component" value="Unassembled WGS sequence"/>
</dbReference>
<dbReference type="InterPro" id="IPR000531">
    <property type="entry name" value="Beta-barrel_TonB"/>
</dbReference>
<dbReference type="NCBIfam" id="NF010651">
    <property type="entry name" value="PRK14050.1"/>
    <property type="match status" value="1"/>
</dbReference>
<evidence type="ECO:0000259" key="17">
    <source>
        <dbReference type="Pfam" id="PF00593"/>
    </source>
</evidence>
<evidence type="ECO:0000256" key="4">
    <source>
        <dbReference type="ARBA" id="ARBA00022452"/>
    </source>
</evidence>
<feature type="chain" id="PRO_5007466884" evidence="16">
    <location>
        <begin position="31"/>
        <end position="724"/>
    </location>
</feature>
<dbReference type="GO" id="GO:0015344">
    <property type="term" value="F:siderophore uptake transmembrane transporter activity"/>
    <property type="evidence" value="ECO:0007669"/>
    <property type="project" value="TreeGrafter"/>
</dbReference>
<evidence type="ECO:0000256" key="2">
    <source>
        <dbReference type="ARBA" id="ARBA00009810"/>
    </source>
</evidence>
<dbReference type="SUPFAM" id="SSF56935">
    <property type="entry name" value="Porins"/>
    <property type="match status" value="1"/>
</dbReference>
<dbReference type="PROSITE" id="PS52016">
    <property type="entry name" value="TONB_DEPENDENT_REC_3"/>
    <property type="match status" value="1"/>
</dbReference>
<evidence type="ECO:0000256" key="16">
    <source>
        <dbReference type="SAM" id="SignalP"/>
    </source>
</evidence>
<proteinExistence type="inferred from homology"/>
<dbReference type="Pfam" id="PF07715">
    <property type="entry name" value="Plug"/>
    <property type="match status" value="1"/>
</dbReference>
<keyword evidence="10 15" id="KW-0798">TonB box</keyword>
<name>A0A135P142_9HYPH</name>
<evidence type="ECO:0000256" key="8">
    <source>
        <dbReference type="ARBA" id="ARBA00023004"/>
    </source>
</evidence>
<feature type="signal peptide" evidence="16">
    <location>
        <begin position="1"/>
        <end position="30"/>
    </location>
</feature>
<dbReference type="AlphaFoldDB" id="A0A135P142"/>
<dbReference type="GO" id="GO:0038023">
    <property type="term" value="F:signaling receptor activity"/>
    <property type="evidence" value="ECO:0007669"/>
    <property type="project" value="InterPro"/>
</dbReference>
<evidence type="ECO:0000256" key="5">
    <source>
        <dbReference type="ARBA" id="ARBA00022496"/>
    </source>
</evidence>
<dbReference type="InterPro" id="IPR039426">
    <property type="entry name" value="TonB-dep_rcpt-like"/>
</dbReference>
<dbReference type="InterPro" id="IPR037066">
    <property type="entry name" value="Plug_dom_sf"/>
</dbReference>
<evidence type="ECO:0000256" key="15">
    <source>
        <dbReference type="RuleBase" id="RU003357"/>
    </source>
</evidence>
<reference evidence="19 20" key="1">
    <citation type="submission" date="2015-11" db="EMBL/GenBank/DDBJ databases">
        <title>Draft genome sequence of Agrobacterium sp. R89-1.</title>
        <authorList>
            <person name="Zahradnik J."/>
            <person name="Kyslikova E."/>
            <person name="Palyzova A."/>
            <person name="Kyslik P."/>
        </authorList>
    </citation>
    <scope>NUCLEOTIDE SEQUENCE [LARGE SCALE GENOMIC DNA]</scope>
    <source>
        <strain evidence="19 20">R89-1</strain>
    </source>
</reference>
<evidence type="ECO:0000256" key="10">
    <source>
        <dbReference type="ARBA" id="ARBA00023077"/>
    </source>
</evidence>
<organism evidence="19 20">
    <name type="scientific">Agrobacterium bohemicum</name>
    <dbReference type="NCBI Taxonomy" id="2052828"/>
    <lineage>
        <taxon>Bacteria</taxon>
        <taxon>Pseudomonadati</taxon>
        <taxon>Pseudomonadota</taxon>
        <taxon>Alphaproteobacteria</taxon>
        <taxon>Hyphomicrobiales</taxon>
        <taxon>Rhizobiaceae</taxon>
        <taxon>Rhizobium/Agrobacterium group</taxon>
        <taxon>Agrobacterium</taxon>
    </lineage>
</organism>
<keyword evidence="13 14" id="KW-0998">Cell outer membrane</keyword>
<dbReference type="STRING" id="2052828.ATO67_07940"/>
<comment type="subcellular location">
    <subcellularLocation>
        <location evidence="1 14">Cell outer membrane</location>
        <topology evidence="1 14">Multi-pass membrane protein</topology>
    </subcellularLocation>
</comment>
<keyword evidence="20" id="KW-1185">Reference proteome</keyword>
<dbReference type="GO" id="GO:0015891">
    <property type="term" value="P:siderophore transport"/>
    <property type="evidence" value="ECO:0007669"/>
    <property type="project" value="InterPro"/>
</dbReference>
<keyword evidence="11 14" id="KW-0472">Membrane</keyword>
<evidence type="ECO:0000256" key="1">
    <source>
        <dbReference type="ARBA" id="ARBA00004571"/>
    </source>
</evidence>
<keyword evidence="4 14" id="KW-1134">Transmembrane beta strand</keyword>
<dbReference type="GO" id="GO:0009279">
    <property type="term" value="C:cell outer membrane"/>
    <property type="evidence" value="ECO:0007669"/>
    <property type="project" value="UniProtKB-SubCell"/>
</dbReference>
<accession>A0A135P142</accession>
<dbReference type="InterPro" id="IPR012910">
    <property type="entry name" value="Plug_dom"/>
</dbReference>
<dbReference type="Gene3D" id="2.40.170.20">
    <property type="entry name" value="TonB-dependent receptor, beta-barrel domain"/>
    <property type="match status" value="1"/>
</dbReference>
<dbReference type="EMBL" id="LNUW01000034">
    <property type="protein sequence ID" value="KXG85143.1"/>
    <property type="molecule type" value="Genomic_DNA"/>
</dbReference>
<evidence type="ECO:0000256" key="12">
    <source>
        <dbReference type="ARBA" id="ARBA00023170"/>
    </source>
</evidence>
<sequence>MKKSIKSPLIRVGLWAGVAALGLNAGWALAQSTNEDGSTVLEPIIVQSNGEQGGTGPVKGYVAKQTTTGSKTATPLKEIPQSVSVVGREELEDRGVVDKVDQALLYTPGVFAQPYGSDPDTDWIYVRGFNASQTGLFLDNMALTSHAFGNFQVDPFMLERVEVLKGPASVLLGGANAGGVINMVRKRPSDEPYAYTEVGIDNNGNGFLGFDASGKVSDNEGIDYRVTGKLAGGNGYSDEQKDIRGIFMPQVTFQPDDNTSLNIWAYVSHLDQTHTSNGLLPYSGTVVANPFFGKIDRDAYFGNADFDIGRSTQAMVGYEFQHEFDEGWKFTQNLRYGYLDKRERQLYPFDYADQTDADVLMYADDVRSKANSFNVDNRIENQFDVAGINHKVMIGLDYRNYRLDNNQLATPFGFYPNPVNPNDLPYSFPIPPLTPSTHQIYSINQVGIYAQDQIKFGNGWIATLNGRFDYLDSEVDDRLGTGDYSLSETAWSGRAGLAYEFDNGLTPYASVSTFFSPLVGTSADGALKPEEGEQYEAGVKYEPNWLDGVLTASLFQIDKQNYTVSTPTFVSRQLGEVRSRGIEIEGKINLNENWKTIASASYTDLEFTKNPSDPSLQGKTPLLVPNSQASLWLDYTVTDGAFEGFGLGAGARYRGKSWADDANNFRVPDAVVFDAGIRYEKNGWKTSLNVTNLFDKEYVAGCNTTIFCGYGEARTATLKISKVW</sequence>
<dbReference type="InterPro" id="IPR036942">
    <property type="entry name" value="Beta-barrel_TonB_sf"/>
</dbReference>
<keyword evidence="8" id="KW-0408">Iron</keyword>
<feature type="domain" description="TonB-dependent receptor plug" evidence="18">
    <location>
        <begin position="76"/>
        <end position="180"/>
    </location>
</feature>
<dbReference type="PANTHER" id="PTHR32552:SF68">
    <property type="entry name" value="FERRICHROME OUTER MEMBRANE TRANSPORTER_PHAGE RECEPTOR"/>
    <property type="match status" value="1"/>
</dbReference>
<dbReference type="RefSeq" id="WP_067646555.1">
    <property type="nucleotide sequence ID" value="NZ_KQ961026.1"/>
</dbReference>
<dbReference type="PANTHER" id="PTHR32552">
    <property type="entry name" value="FERRICHROME IRON RECEPTOR-RELATED"/>
    <property type="match status" value="1"/>
</dbReference>
<evidence type="ECO:0000256" key="11">
    <source>
        <dbReference type="ARBA" id="ARBA00023136"/>
    </source>
</evidence>
<keyword evidence="6 14" id="KW-0812">Transmembrane</keyword>
<dbReference type="FunFam" id="2.170.130.10:FF:000001">
    <property type="entry name" value="Catecholate siderophore TonB-dependent receptor"/>
    <property type="match status" value="1"/>
</dbReference>
<comment type="caution">
    <text evidence="19">The sequence shown here is derived from an EMBL/GenBank/DDBJ whole genome shotgun (WGS) entry which is preliminary data.</text>
</comment>
<evidence type="ECO:0000256" key="9">
    <source>
        <dbReference type="ARBA" id="ARBA00023065"/>
    </source>
</evidence>
<protein>
    <submittedName>
        <fullName evidence="19">Ferrichrome-iron receptor</fullName>
    </submittedName>
</protein>
<evidence type="ECO:0000313" key="19">
    <source>
        <dbReference type="EMBL" id="KXG85143.1"/>
    </source>
</evidence>
<dbReference type="InterPro" id="IPR010105">
    <property type="entry name" value="TonB_sidphr_rcpt"/>
</dbReference>
<evidence type="ECO:0000259" key="18">
    <source>
        <dbReference type="Pfam" id="PF07715"/>
    </source>
</evidence>
<dbReference type="Gene3D" id="2.170.130.10">
    <property type="entry name" value="TonB-dependent receptor, plug domain"/>
    <property type="match status" value="1"/>
</dbReference>
<dbReference type="Pfam" id="PF00593">
    <property type="entry name" value="TonB_dep_Rec_b-barrel"/>
    <property type="match status" value="1"/>
</dbReference>
<evidence type="ECO:0000256" key="7">
    <source>
        <dbReference type="ARBA" id="ARBA00022729"/>
    </source>
</evidence>
<keyword evidence="7 16" id="KW-0732">Signal</keyword>
<evidence type="ECO:0000313" key="20">
    <source>
        <dbReference type="Proteomes" id="UP000070498"/>
    </source>
</evidence>
<evidence type="ECO:0000256" key="6">
    <source>
        <dbReference type="ARBA" id="ARBA00022692"/>
    </source>
</evidence>
<keyword evidence="3 14" id="KW-0813">Transport</keyword>
<feature type="domain" description="TonB-dependent receptor-like beta-barrel" evidence="17">
    <location>
        <begin position="257"/>
        <end position="693"/>
    </location>
</feature>